<comment type="caution">
    <text evidence="3">The sequence shown here is derived from an EMBL/GenBank/DDBJ whole genome shotgun (WGS) entry which is preliminary data.</text>
</comment>
<reference evidence="3 4" key="1">
    <citation type="submission" date="2024-06" db="EMBL/GenBank/DDBJ databases">
        <title>Sorghum-associated microbial communities from plants grown in Nebraska, USA.</title>
        <authorList>
            <person name="Schachtman D."/>
        </authorList>
    </citation>
    <scope>NUCLEOTIDE SEQUENCE [LARGE SCALE GENOMIC DNA]</scope>
    <source>
        <strain evidence="3 4">2814</strain>
    </source>
</reference>
<dbReference type="EMBL" id="JBEPTF010000001">
    <property type="protein sequence ID" value="MET4683290.1"/>
    <property type="molecule type" value="Genomic_DNA"/>
</dbReference>
<feature type="transmembrane region" description="Helical" evidence="2">
    <location>
        <begin position="227"/>
        <end position="245"/>
    </location>
</feature>
<feature type="transmembrane region" description="Helical" evidence="2">
    <location>
        <begin position="304"/>
        <end position="324"/>
    </location>
</feature>
<feature type="transmembrane region" description="Helical" evidence="2">
    <location>
        <begin position="274"/>
        <end position="292"/>
    </location>
</feature>
<dbReference type="InterPro" id="IPR025291">
    <property type="entry name" value="DUF4153"/>
</dbReference>
<name>A0ABV2RA55_9CAUL</name>
<accession>A0ABV2RA55</accession>
<feature type="transmembrane region" description="Helical" evidence="2">
    <location>
        <begin position="370"/>
        <end position="396"/>
    </location>
</feature>
<evidence type="ECO:0000256" key="2">
    <source>
        <dbReference type="SAM" id="Phobius"/>
    </source>
</evidence>
<dbReference type="Pfam" id="PF13687">
    <property type="entry name" value="DUF4153"/>
    <property type="match status" value="1"/>
</dbReference>
<feature type="transmembrane region" description="Helical" evidence="2">
    <location>
        <begin position="336"/>
        <end position="358"/>
    </location>
</feature>
<feature type="region of interest" description="Disordered" evidence="1">
    <location>
        <begin position="482"/>
        <end position="524"/>
    </location>
</feature>
<feature type="transmembrane region" description="Helical" evidence="2">
    <location>
        <begin position="113"/>
        <end position="129"/>
    </location>
</feature>
<evidence type="ECO:0008006" key="5">
    <source>
        <dbReference type="Google" id="ProtNLM"/>
    </source>
</evidence>
<keyword evidence="2" id="KW-1133">Transmembrane helix</keyword>
<feature type="transmembrane region" description="Helical" evidence="2">
    <location>
        <begin position="63"/>
        <end position="93"/>
    </location>
</feature>
<gene>
    <name evidence="3" type="ORF">ABIE19_001199</name>
</gene>
<dbReference type="Proteomes" id="UP001549313">
    <property type="component" value="Unassembled WGS sequence"/>
</dbReference>
<evidence type="ECO:0000313" key="3">
    <source>
        <dbReference type="EMBL" id="MET4683290.1"/>
    </source>
</evidence>
<feature type="transmembrane region" description="Helical" evidence="2">
    <location>
        <begin position="187"/>
        <end position="206"/>
    </location>
</feature>
<dbReference type="RefSeq" id="WP_354088214.1">
    <property type="nucleotide sequence ID" value="NZ_JBEPTF010000001.1"/>
</dbReference>
<sequence length="524" mass="57264">MFKSSLRSSFWLKIGIALLLVGLADRLFFMQRPGATLGLFALLWLAATALFRKGWARDRRGLLAAAGAAALAVILIDQPSLLTWVLFGLALMIAAQSARVRGGEDAWRWAQRLIIHAATAVVGPWIDLIRLNRTNRRRQAMNLPGTVRLLILPVLGGAVFLTLFANANPVIGDLAAQLRLPPLSEDTTARLVFWGVVLIAVGGILRPRWRRRLIALPSREARTTPRVAAASVTLSLIVFNLLFAMQNGLDLAFLWSGAPLPEGVTLAEYAHRGAYPLIVTALLAGLFVLIFLRPGSETAARPLVRRLVVLWVGQNLFLVASSLLRTADYIEAYSLTRFRIAAMIWMVLVGVGLGLICWRMLKNKSASWLINANVGAALAVLAVVSVIDLGAIAAHWNVRHAREIDGQGSRLDLCYLDGLNGAALVSLVELEQRTTDPALQDRVAAVRDRQLTAMREHQSKWRGWRWRDARRLDRVERLTAGRPLTAPLPGPRDCDGRLFPPPAHASASPPPSPVAPPLTSEAGT</sequence>
<keyword evidence="2" id="KW-0812">Transmembrane</keyword>
<evidence type="ECO:0000313" key="4">
    <source>
        <dbReference type="Proteomes" id="UP001549313"/>
    </source>
</evidence>
<evidence type="ECO:0000256" key="1">
    <source>
        <dbReference type="SAM" id="MobiDB-lite"/>
    </source>
</evidence>
<feature type="transmembrane region" description="Helical" evidence="2">
    <location>
        <begin position="149"/>
        <end position="167"/>
    </location>
</feature>
<feature type="compositionally biased region" description="Pro residues" evidence="1">
    <location>
        <begin position="499"/>
        <end position="516"/>
    </location>
</feature>
<feature type="transmembrane region" description="Helical" evidence="2">
    <location>
        <begin position="34"/>
        <end position="51"/>
    </location>
</feature>
<protein>
    <recommendedName>
        <fullName evidence="5">DUF4173 domain-containing protein</fullName>
    </recommendedName>
</protein>
<proteinExistence type="predicted"/>
<organism evidence="3 4">
    <name type="scientific">Brevundimonas faecalis</name>
    <dbReference type="NCBI Taxonomy" id="947378"/>
    <lineage>
        <taxon>Bacteria</taxon>
        <taxon>Pseudomonadati</taxon>
        <taxon>Pseudomonadota</taxon>
        <taxon>Alphaproteobacteria</taxon>
        <taxon>Caulobacterales</taxon>
        <taxon>Caulobacteraceae</taxon>
        <taxon>Brevundimonas</taxon>
    </lineage>
</organism>
<keyword evidence="2" id="KW-0472">Membrane</keyword>
<keyword evidence="4" id="KW-1185">Reference proteome</keyword>